<keyword evidence="1" id="KW-0812">Transmembrane</keyword>
<keyword evidence="1" id="KW-1133">Transmembrane helix</keyword>
<dbReference type="Proteomes" id="UP000046393">
    <property type="component" value="Unplaced"/>
</dbReference>
<dbReference type="WBParaSite" id="SMUV_0001062801-mRNA-1">
    <property type="protein sequence ID" value="SMUV_0001062801-mRNA-1"/>
    <property type="gene ID" value="SMUV_0001062801"/>
</dbReference>
<keyword evidence="1" id="KW-0472">Membrane</keyword>
<evidence type="ECO:0000256" key="1">
    <source>
        <dbReference type="SAM" id="Phobius"/>
    </source>
</evidence>
<proteinExistence type="predicted"/>
<evidence type="ECO:0000313" key="3">
    <source>
        <dbReference type="WBParaSite" id="SMUV_0001062801-mRNA-1"/>
    </source>
</evidence>
<protein>
    <submittedName>
        <fullName evidence="3">DUF1746 domain-containing protein</fullName>
    </submittedName>
</protein>
<feature type="transmembrane region" description="Helical" evidence="1">
    <location>
        <begin position="23"/>
        <end position="44"/>
    </location>
</feature>
<keyword evidence="2" id="KW-1185">Reference proteome</keyword>
<feature type="transmembrane region" description="Helical" evidence="1">
    <location>
        <begin position="153"/>
        <end position="175"/>
    </location>
</feature>
<evidence type="ECO:0000313" key="2">
    <source>
        <dbReference type="Proteomes" id="UP000046393"/>
    </source>
</evidence>
<accession>A0A0N5B037</accession>
<name>A0A0N5B037_9BILA</name>
<dbReference type="AlphaFoldDB" id="A0A0N5B037"/>
<sequence>MNPTKYSYFQSLKAYRNKLDHRLGYCIPACLITIATILILFGFFHQGIHDELSNYITRIRSKLVEALPPTTTPLSTTLVGQSSTTSMAENTITASLLFMFAQLLYLIKPLLISSLYYPEIVQKLLSKQPPYTILINLQQPCLPRIMDSLLPPYAIVLVIVVDILPFLFAAFVYAWDAYIKDNALCQQARRRIEANYQSRFVPRLRSDIFTKTTKI</sequence>
<reference evidence="3" key="1">
    <citation type="submission" date="2017-02" db="UniProtKB">
        <authorList>
            <consortium name="WormBaseParasite"/>
        </authorList>
    </citation>
    <scope>IDENTIFICATION</scope>
</reference>
<organism evidence="2 3">
    <name type="scientific">Syphacia muris</name>
    <dbReference type="NCBI Taxonomy" id="451379"/>
    <lineage>
        <taxon>Eukaryota</taxon>
        <taxon>Metazoa</taxon>
        <taxon>Ecdysozoa</taxon>
        <taxon>Nematoda</taxon>
        <taxon>Chromadorea</taxon>
        <taxon>Rhabditida</taxon>
        <taxon>Spirurina</taxon>
        <taxon>Oxyuridomorpha</taxon>
        <taxon>Oxyuroidea</taxon>
        <taxon>Oxyuridae</taxon>
        <taxon>Syphacia</taxon>
    </lineage>
</organism>